<dbReference type="STRING" id="1245769.A0A0C7MXN8"/>
<dbReference type="GO" id="GO:0006281">
    <property type="term" value="P:DNA repair"/>
    <property type="evidence" value="ECO:0007669"/>
    <property type="project" value="InterPro"/>
</dbReference>
<dbReference type="EMBL" id="LN736360">
    <property type="protein sequence ID" value="CEP60235.1"/>
    <property type="molecule type" value="Genomic_DNA"/>
</dbReference>
<keyword evidence="16" id="KW-0158">Chromosome</keyword>
<dbReference type="Pfam" id="PF11640">
    <property type="entry name" value="TAN"/>
    <property type="match status" value="1"/>
</dbReference>
<evidence type="ECO:0000256" key="13">
    <source>
        <dbReference type="ARBA" id="ARBA00023242"/>
    </source>
</evidence>
<comment type="catalytic activity">
    <reaction evidence="14 16">
        <text>L-threonyl-[protein] + ATP = O-phospho-L-threonyl-[protein] + ADP + H(+)</text>
        <dbReference type="Rhea" id="RHEA:46608"/>
        <dbReference type="Rhea" id="RHEA-COMP:11060"/>
        <dbReference type="Rhea" id="RHEA-COMP:11605"/>
        <dbReference type="ChEBI" id="CHEBI:15378"/>
        <dbReference type="ChEBI" id="CHEBI:30013"/>
        <dbReference type="ChEBI" id="CHEBI:30616"/>
        <dbReference type="ChEBI" id="CHEBI:61977"/>
        <dbReference type="ChEBI" id="CHEBI:456216"/>
        <dbReference type="EC" id="2.7.11.1"/>
    </reaction>
</comment>
<dbReference type="PROSITE" id="PS51189">
    <property type="entry name" value="FAT"/>
    <property type="match status" value="1"/>
</dbReference>
<accession>A0A0C7MXN8</accession>
<dbReference type="GO" id="GO:0106310">
    <property type="term" value="F:protein serine kinase activity"/>
    <property type="evidence" value="ECO:0007669"/>
    <property type="project" value="RHEA"/>
</dbReference>
<feature type="domain" description="FATC" evidence="19">
    <location>
        <begin position="2740"/>
        <end position="2772"/>
    </location>
</feature>
<dbReference type="InterPro" id="IPR044107">
    <property type="entry name" value="PIKKc_ATM"/>
</dbReference>
<sequence>MDSSNVPIVIDLLSSGKLKERNNGLEELTTLLKQDPTSVPSKYLYSILQVLVDIIELERTKYERLAIDEANSSESKITAIENRLSSASYVVRLLIQTRNANFKSKHVKFVIATLPHLMIDVVTGDLATSVSLHLLSSLESLINSECFRLKFEPHQWISLVEKLSTLLSTHLNHSLSSKNVHCLMDILSSLLLLNTACLPQVDSHFIEPIVKYLSNSKTENATSKAALRLLNTYVLQTHLFGYLNCLEVMETAMRYFLSIRKFSTSGMDHEFAVFNIFLSTFINSPLYLKMQSGEFTVNFDTDRFLDILEDYTAATLTNFDPGRLELESFQFKNFHVEKSWLEFPDFQLRRGFDINPCIEAFAAVQLIRTFFCIKDSQRGDLGQGIFFKKANTGKTLSAFFKDVLDIVGLIERCVESGQEKLQLLGLQLCGFYATNFNLHPTDIHRLAVVVFQKFEKRHFEGWVCFALLPLVSNSNCRLELGLIQKTFVLCLPFVKSRDLCRSACALLKNLMEFYGRDLISDVTICQQVDHLFELADVNGPALVNDETFAFWKCLSELDFSHRPRAQILPSTNILAWLKCKWEQIAFKKPEQEHFYLFVAWLAGSFPDDEGHFRRSLLAPQSSLYFSAWENYDEERQCLLATPVGSSHSKVSKVAARFSPEPNALSPFWRDFTNFPRDPGRGDAAKLRWCCEAVKLSFHLAGNESFISHSEDLSDQIATVASSIHDAYSFFSRSSLNEIYQLRSFATRSHVLFSNLGISKPLEKLRKIFLNENVLGSNEHLMDEFEDAHELRSQTSTPKANSNELADDDISVLNDVLKLLTIEGLLIFGITDEEKLKNLVSLLQGLPENYIAAAVPAVSHFLQKLDEKTIYLSLLEELTQIFASTLLGVKYNTSDEAMSRLATYLDSIRWAWLSNKEDNLQADLTDIFHWIITKLHENQFCEITAITSISKLLLDMLRFHDLSNGVATGGKQKVFGDLILCIQRLPLFAISKAIAGIQHYLSQISYKNQSIVFTEIATIFGPSSISFEGPAFHALILSKIAVASTCQAVLSTLDMMNGRENVFASFYGKRCLQILAHTNKFTSVQELFYFSRFEVIDHWYRVSLDDSSRALGSWQAFAFDFESVDTFLKRFAVEVSAVYFSQKSKLSFLIEKLMEVNGKTEADLLVECLHLVLPLCHTTIWRSDEVLRQLRVTLGKQYTKLVGKLSHEITYWVLNFTELDVLSDLNSAFKKLFPGSALVEAFVEDTCTKVKSQSRIRVSASTSLSLLKVHIQAHRWGSRDYDFLLSRLAAELEMTKPTHLRINNLRQLKCVLILGESYLENCTYLTRLVRILAHTFEKKELRLESQGLIRRVINFISLCADRHEGAVEMYAAVFSCLLVDYSSSDDPIINDLERQVKLEGSRAIQNHASLWNSCLNILKGELLTTDVYMDDDLLRTDVPSKERFLLLSQIYRYHAEPRPFPLNFEFSKQVTRNLLTLPDLQAATTPNFDLWRGYYVGGYYLKNASLPKQLSNRSIVSQKAALPLVNVVANINEFRNTTTNSKSFFLISLVLSLMAGAISKDCTQEAYSCDIFPLSDREFRLLPALRIAFVVEHASAGEVIGDTNRMPFAEWIAKLLTALSHELDFLLPGFCAVAALVHEKLDFLEALFLDMLLVLERMDSKRASAFISLCFEASDFLTANTNAVDFRPKTLLILHLFSLVKSEAVKGNISFKELYSRLELKKFFNLASMVDMVELAFMLFEEFTTNINSGDVKMMQPVFHGLGDFDLIQALPIKPSLESAFSSVNEFNSRSFKNFMFNNSKFDVDTATGKSPQIQDLIKTSSLNGFSGLADVLRNLNTNQEYSEKQDSFEWCLRLNRWDIPVPEHFSADSDALYALSKKMFNSPHNTIEIVRSHLKEVVADSTLFNEEKSWARSLVAAISAEMFNENADNSPFLKVLMDQIELYDIKCIKQTSFLDHQVQMKGRQSILGLSNNNRSIKINVTNLKVCELLEISRYASLSRENHDLQESLTSAMLLDKKVTSMAVSSNSDAWKRLTCFEGAQALWLQGNTQVAVSILEGLFHDVEDVDLDNTNQLVGKANIPQVQVKALIAEWASLLRKEDAQSIYAKYISETESEVSEVEEYNDRARIFLRFGEFCFKQLRRLENDATASERQSRSDHGKVELSGLLEIVRDTNAHERDRKEAKKHFNRLKLQIEQDQEILINLSKQQKLFAWKSVHFFLSALVYGDRLDEDVLDKFCGLWFQYADDGELNSKLYHEISSIPSFKFLPWIHQLTSRLSMDGTSFQRNLQLTLKRVMFKLPNETLYPLVSLKLYKKVQPINDPGILFRVKAVEKLFEELKRYDNGQFFRDYLDPIEEFCQKSVDFSCMKAPKESRSIDLRSLRFGKYWLESIGQRALSLPTISATISCSADGRKSRPTITHLDPVVHISSSGLSLPKIATFYLSDGTKHKVLLKGSNDDLRQDSIMEQVFKQVNQILIRNEQTRRRNLRVRTYEVVPLGPQAGLIEFVANSVSLHEVLNKLHRIDQMPFDKARKLMKQSQSKPLKDRVDIYSTICQSIKPQLRTFFFQSFGNAQEWLDAKYAYTKGVVTTSIVGYVLGLGDRHLNNILLDKSNGEPVHIDLGVAFDQGKFLAIPELVPFRLTRDMVDALGVTGVDGIFRKNCERVFSVLHTERDRVMSVLNVLKWDPLYSWVVSPLRRKKLQANISDDSAELGVNASALGSKEDNNESMRALKDVQTKLEGNGLSVEATVQELIQQATDVNNLATIYMGWSPFY</sequence>
<dbReference type="InterPro" id="IPR000403">
    <property type="entry name" value="PI3/4_kinase_cat_dom"/>
</dbReference>
<dbReference type="InterPro" id="IPR018936">
    <property type="entry name" value="PI3/4_kinase_CS"/>
</dbReference>
<comment type="similarity">
    <text evidence="3 16">Belongs to the PI3/PI4-kinase family. ATM subfamily.</text>
</comment>
<dbReference type="InterPro" id="IPR003152">
    <property type="entry name" value="FATC_dom"/>
</dbReference>
<evidence type="ECO:0000259" key="18">
    <source>
        <dbReference type="PROSITE" id="PS51189"/>
    </source>
</evidence>
<evidence type="ECO:0000256" key="3">
    <source>
        <dbReference type="ARBA" id="ARBA00010769"/>
    </source>
</evidence>
<evidence type="ECO:0000256" key="8">
    <source>
        <dbReference type="ARBA" id="ARBA00022741"/>
    </source>
</evidence>
<dbReference type="Gene3D" id="1.10.1070.11">
    <property type="entry name" value="Phosphatidylinositol 3-/4-kinase, catalytic domain"/>
    <property type="match status" value="1"/>
</dbReference>
<evidence type="ECO:0000256" key="4">
    <source>
        <dbReference type="ARBA" id="ARBA00012513"/>
    </source>
</evidence>
<evidence type="ECO:0000256" key="9">
    <source>
        <dbReference type="ARBA" id="ARBA00022763"/>
    </source>
</evidence>
<proteinExistence type="inferred from homology"/>
<dbReference type="InterPro" id="IPR021668">
    <property type="entry name" value="TAN"/>
</dbReference>
<dbReference type="GO" id="GO:0005634">
    <property type="term" value="C:nucleus"/>
    <property type="evidence" value="ECO:0007669"/>
    <property type="project" value="UniProtKB-SubCell"/>
</dbReference>
<dbReference type="SMART" id="SM00146">
    <property type="entry name" value="PI3Kc"/>
    <property type="match status" value="1"/>
</dbReference>
<dbReference type="InterPro" id="IPR038980">
    <property type="entry name" value="ATM_plant"/>
</dbReference>
<dbReference type="GO" id="GO:0000781">
    <property type="term" value="C:chromosome, telomeric region"/>
    <property type="evidence" value="ECO:0007669"/>
    <property type="project" value="UniProtKB-SubCell"/>
</dbReference>
<evidence type="ECO:0000256" key="5">
    <source>
        <dbReference type="ARBA" id="ARBA00014619"/>
    </source>
</evidence>
<keyword evidence="13 16" id="KW-0539">Nucleus</keyword>
<evidence type="ECO:0000313" key="21">
    <source>
        <dbReference type="Proteomes" id="UP000054304"/>
    </source>
</evidence>
<dbReference type="RefSeq" id="XP_022626480.1">
    <property type="nucleotide sequence ID" value="XM_022774377.1"/>
</dbReference>
<dbReference type="GO" id="GO:0035556">
    <property type="term" value="P:intracellular signal transduction"/>
    <property type="evidence" value="ECO:0007669"/>
    <property type="project" value="UniProtKB-ARBA"/>
</dbReference>
<dbReference type="GO" id="GO:0006325">
    <property type="term" value="P:chromatin organization"/>
    <property type="evidence" value="ECO:0007669"/>
    <property type="project" value="UniProtKB-KW"/>
</dbReference>
<dbReference type="Gene3D" id="3.30.1010.10">
    <property type="entry name" value="Phosphatidylinositol 3-kinase Catalytic Subunit, Chain A, domain 4"/>
    <property type="match status" value="1"/>
</dbReference>
<gene>
    <name evidence="20" type="ORF">LALA0_S01e06084g</name>
</gene>
<evidence type="ECO:0000256" key="16">
    <source>
        <dbReference type="RuleBase" id="RU365027"/>
    </source>
</evidence>
<evidence type="ECO:0000313" key="20">
    <source>
        <dbReference type="EMBL" id="CEP60235.1"/>
    </source>
</evidence>
<feature type="domain" description="FAT" evidence="18">
    <location>
        <begin position="1872"/>
        <end position="2312"/>
    </location>
</feature>
<dbReference type="InterPro" id="IPR014009">
    <property type="entry name" value="PIK_FAT"/>
</dbReference>
<dbReference type="GeneID" id="34683611"/>
<evidence type="ECO:0000256" key="10">
    <source>
        <dbReference type="ARBA" id="ARBA00022777"/>
    </source>
</evidence>
<dbReference type="CDD" id="cd05171">
    <property type="entry name" value="PIKKc_ATM"/>
    <property type="match status" value="1"/>
</dbReference>
<comment type="subcellular location">
    <subcellularLocation>
        <location evidence="2 16">Chromosome</location>
        <location evidence="2 16">Telomere</location>
    </subcellularLocation>
    <subcellularLocation>
        <location evidence="1 16">Nucleus</location>
    </subcellularLocation>
</comment>
<dbReference type="GO" id="GO:0004674">
    <property type="term" value="F:protein serine/threonine kinase activity"/>
    <property type="evidence" value="ECO:0007669"/>
    <property type="project" value="UniProtKB-KW"/>
</dbReference>
<feature type="domain" description="PI3K/PI4K catalytic" evidence="17">
    <location>
        <begin position="2421"/>
        <end position="2728"/>
    </location>
</feature>
<dbReference type="SMART" id="SM01342">
    <property type="entry name" value="TAN"/>
    <property type="match status" value="1"/>
</dbReference>
<organism evidence="20 21">
    <name type="scientific">Lachancea lanzarotensis</name>
    <dbReference type="NCBI Taxonomy" id="1245769"/>
    <lineage>
        <taxon>Eukaryota</taxon>
        <taxon>Fungi</taxon>
        <taxon>Dikarya</taxon>
        <taxon>Ascomycota</taxon>
        <taxon>Saccharomycotina</taxon>
        <taxon>Saccharomycetes</taxon>
        <taxon>Saccharomycetales</taxon>
        <taxon>Saccharomycetaceae</taxon>
        <taxon>Lachancea</taxon>
    </lineage>
</organism>
<dbReference type="GO" id="GO:0005524">
    <property type="term" value="F:ATP binding"/>
    <property type="evidence" value="ECO:0007669"/>
    <property type="project" value="UniProtKB-KW"/>
</dbReference>
<evidence type="ECO:0000256" key="1">
    <source>
        <dbReference type="ARBA" id="ARBA00004123"/>
    </source>
</evidence>
<dbReference type="PROSITE" id="PS51190">
    <property type="entry name" value="FATC"/>
    <property type="match status" value="1"/>
</dbReference>
<evidence type="ECO:0000256" key="11">
    <source>
        <dbReference type="ARBA" id="ARBA00022840"/>
    </source>
</evidence>
<keyword evidence="10 16" id="KW-0418">Kinase</keyword>
<protein>
    <recommendedName>
        <fullName evidence="5 16">Serine/threonine-protein kinase Tel1</fullName>
        <ecNumber evidence="4 16">2.7.11.1</ecNumber>
    </recommendedName>
</protein>
<dbReference type="PROSITE" id="PS50290">
    <property type="entry name" value="PI3_4_KINASE_3"/>
    <property type="match status" value="1"/>
</dbReference>
<evidence type="ECO:0000256" key="15">
    <source>
        <dbReference type="ARBA" id="ARBA00048679"/>
    </source>
</evidence>
<evidence type="ECO:0000256" key="6">
    <source>
        <dbReference type="ARBA" id="ARBA00022527"/>
    </source>
</evidence>
<reference evidence="20 21" key="1">
    <citation type="submission" date="2014-12" db="EMBL/GenBank/DDBJ databases">
        <authorList>
            <person name="Neuveglise Cecile"/>
        </authorList>
    </citation>
    <scope>NUCLEOTIDE SEQUENCE [LARGE SCALE GENOMIC DNA]</scope>
    <source>
        <strain evidence="20 21">CBS 12615</strain>
    </source>
</reference>
<evidence type="ECO:0000259" key="17">
    <source>
        <dbReference type="PROSITE" id="PS50290"/>
    </source>
</evidence>
<keyword evidence="6 16" id="KW-0723">Serine/threonine-protein kinase</keyword>
<dbReference type="OrthoDB" id="381190at2759"/>
<comment type="catalytic activity">
    <reaction evidence="15">
        <text>L-seryl-[protein] + ATP = O-phospho-L-seryl-[protein] + ADP + H(+)</text>
        <dbReference type="Rhea" id="RHEA:17989"/>
        <dbReference type="Rhea" id="RHEA-COMP:9863"/>
        <dbReference type="Rhea" id="RHEA-COMP:11604"/>
        <dbReference type="ChEBI" id="CHEBI:15378"/>
        <dbReference type="ChEBI" id="CHEBI:29999"/>
        <dbReference type="ChEBI" id="CHEBI:30616"/>
        <dbReference type="ChEBI" id="CHEBI:83421"/>
        <dbReference type="ChEBI" id="CHEBI:456216"/>
        <dbReference type="EC" id="2.7.11.1"/>
    </reaction>
</comment>
<dbReference type="HOGENOM" id="CLU_000178_8_1_1"/>
<dbReference type="InterPro" id="IPR036940">
    <property type="entry name" value="PI3/4_kinase_cat_sf"/>
</dbReference>
<dbReference type="Pfam" id="PF02260">
    <property type="entry name" value="FATC"/>
    <property type="match status" value="1"/>
</dbReference>
<dbReference type="Proteomes" id="UP000054304">
    <property type="component" value="Unassembled WGS sequence"/>
</dbReference>
<evidence type="ECO:0000256" key="2">
    <source>
        <dbReference type="ARBA" id="ARBA00004574"/>
    </source>
</evidence>
<dbReference type="PROSITE" id="PS00916">
    <property type="entry name" value="PI3_4_KINASE_2"/>
    <property type="match status" value="1"/>
</dbReference>
<dbReference type="PROSITE" id="PS00915">
    <property type="entry name" value="PI3_4_KINASE_1"/>
    <property type="match status" value="1"/>
</dbReference>
<comment type="function">
    <text evidence="16">Serine/threonine protein kinase which activates checkpoint signaling upon genotoxic stresses such as ionizing radiation (IR), ultraviolet light (UV), or DNA replication stalling, thereby acting as a DNA damage sensor. Recognizes the substrate consensus sequence [ST]-Q. Phosphorylates histone H2A to form H2AS128ph (gamma-H2A) at sites of DNA damage, involved in the regulation of DNA damage response mechanism. Required for the control of telomere length and genome stability.</text>
</comment>
<keyword evidence="16" id="KW-0156">Chromatin regulator</keyword>
<evidence type="ECO:0000259" key="19">
    <source>
        <dbReference type="PROSITE" id="PS51190"/>
    </source>
</evidence>
<keyword evidence="9 16" id="KW-0227">DNA damage</keyword>
<keyword evidence="11 16" id="KW-0067">ATP-binding</keyword>
<evidence type="ECO:0000256" key="12">
    <source>
        <dbReference type="ARBA" id="ARBA00022895"/>
    </source>
</evidence>
<evidence type="ECO:0000256" key="14">
    <source>
        <dbReference type="ARBA" id="ARBA00047899"/>
    </source>
</evidence>
<evidence type="ECO:0000256" key="7">
    <source>
        <dbReference type="ARBA" id="ARBA00022679"/>
    </source>
</evidence>
<dbReference type="PANTHER" id="PTHR37079">
    <property type="entry name" value="SERINE/THREONINE-PROTEIN KINASE ATM"/>
    <property type="match status" value="1"/>
</dbReference>
<dbReference type="Pfam" id="PF00454">
    <property type="entry name" value="PI3_PI4_kinase"/>
    <property type="match status" value="1"/>
</dbReference>
<name>A0A0C7MXN8_9SACH</name>
<keyword evidence="7 16" id="KW-0808">Transferase</keyword>
<dbReference type="PANTHER" id="PTHR37079:SF4">
    <property type="entry name" value="SERINE_THREONINE-PROTEIN KINASE ATM"/>
    <property type="match status" value="1"/>
</dbReference>
<dbReference type="SMART" id="SM01343">
    <property type="entry name" value="FATC"/>
    <property type="match status" value="1"/>
</dbReference>
<keyword evidence="21" id="KW-1185">Reference proteome</keyword>
<dbReference type="EC" id="2.7.11.1" evidence="4 16"/>
<keyword evidence="12 16" id="KW-0779">Telomere</keyword>
<dbReference type="SUPFAM" id="SSF56112">
    <property type="entry name" value="Protein kinase-like (PK-like)"/>
    <property type="match status" value="1"/>
</dbReference>
<keyword evidence="8 16" id="KW-0547">Nucleotide-binding</keyword>
<dbReference type="InterPro" id="IPR011009">
    <property type="entry name" value="Kinase-like_dom_sf"/>
</dbReference>